<dbReference type="InterPro" id="IPR050266">
    <property type="entry name" value="AB_hydrolase_sf"/>
</dbReference>
<name>A0ABN5WDM9_9SPHN</name>
<dbReference type="InterPro" id="IPR000073">
    <property type="entry name" value="AB_hydrolase_1"/>
</dbReference>
<sequence>MRSGERDMHTLSLPTGATIAFDDSGGGNSGDGGTAILFSHGYMMNRSMFAPQIDHFAGRWRCIAWDARAHGDTVWEGPFDYWDSARDMLAMMDALALDKVIHVGMSQGGLVGMRAALLAPERFHGLVQLSTQAGEAPKSDDDTFPRQIADWIANGPDPEKLAFLGGFILGPGVDHAPWHEAWSRVTKTQVRDATGALASIDPLFHRLRDVTMPVAVIHGLADLATSHELGLLTAQGVPDPRVVTLVPGGPHAVNLSNPRRVNRAIEDFILELASEDPTIRQKT</sequence>
<evidence type="ECO:0000313" key="3">
    <source>
        <dbReference type="Proteomes" id="UP001059971"/>
    </source>
</evidence>
<gene>
    <name evidence="2" type="ORF">SBA_ch1_21630</name>
</gene>
<reference evidence="2" key="1">
    <citation type="submission" date="2018-07" db="EMBL/GenBank/DDBJ databases">
        <title>Complete genome sequence of Sphingomonas bisphenolicum strain AO1, a bisphenol A degradative bacterium isolated from Japanese farm field.</title>
        <authorList>
            <person name="Murakami M."/>
            <person name="Koh M."/>
            <person name="Koba S."/>
            <person name="Matsumura Y."/>
        </authorList>
    </citation>
    <scope>NUCLEOTIDE SEQUENCE</scope>
    <source>
        <strain evidence="2">AO1</strain>
    </source>
</reference>
<evidence type="ECO:0000313" key="2">
    <source>
        <dbReference type="EMBL" id="BBF69963.1"/>
    </source>
</evidence>
<dbReference type="Gene3D" id="3.40.50.1820">
    <property type="entry name" value="alpha/beta hydrolase"/>
    <property type="match status" value="1"/>
</dbReference>
<evidence type="ECO:0000259" key="1">
    <source>
        <dbReference type="Pfam" id="PF00561"/>
    </source>
</evidence>
<dbReference type="PANTHER" id="PTHR43798">
    <property type="entry name" value="MONOACYLGLYCEROL LIPASE"/>
    <property type="match status" value="1"/>
</dbReference>
<accession>A0ABN5WDM9</accession>
<dbReference type="EMBL" id="AP018817">
    <property type="protein sequence ID" value="BBF69963.1"/>
    <property type="molecule type" value="Genomic_DNA"/>
</dbReference>
<protein>
    <submittedName>
        <fullName evidence="2">2-succinyl-6-hydroxy-2,4-cyclohexadiene-1-carboxy late synthase</fullName>
    </submittedName>
</protein>
<organism evidence="2 3">
    <name type="scientific">Sphingomonas bisphenolicum</name>
    <dbReference type="NCBI Taxonomy" id="296544"/>
    <lineage>
        <taxon>Bacteria</taxon>
        <taxon>Pseudomonadati</taxon>
        <taxon>Pseudomonadota</taxon>
        <taxon>Alphaproteobacteria</taxon>
        <taxon>Sphingomonadales</taxon>
        <taxon>Sphingomonadaceae</taxon>
        <taxon>Sphingomonas</taxon>
    </lineage>
</organism>
<dbReference type="SUPFAM" id="SSF53474">
    <property type="entry name" value="alpha/beta-Hydrolases"/>
    <property type="match status" value="1"/>
</dbReference>
<proteinExistence type="predicted"/>
<keyword evidence="3" id="KW-1185">Reference proteome</keyword>
<dbReference type="InterPro" id="IPR029058">
    <property type="entry name" value="AB_hydrolase_fold"/>
</dbReference>
<dbReference type="Pfam" id="PF00561">
    <property type="entry name" value="Abhydrolase_1"/>
    <property type="match status" value="1"/>
</dbReference>
<dbReference type="Proteomes" id="UP001059971">
    <property type="component" value="Chromosome 1"/>
</dbReference>
<feature type="domain" description="AB hydrolase-1" evidence="1">
    <location>
        <begin position="35"/>
        <end position="159"/>
    </location>
</feature>